<reference evidence="8 9" key="1">
    <citation type="submission" date="2017-09" db="EMBL/GenBank/DDBJ databases">
        <title>The diverse metabolic capabilities of V. boronicumulans make it an excellent choice for continued studies on novel biodegradation.</title>
        <authorList>
            <person name="Sun S."/>
        </authorList>
    </citation>
    <scope>NUCLEOTIDE SEQUENCE [LARGE SCALE GENOMIC DNA]</scope>
    <source>
        <strain evidence="8 9">J1</strain>
    </source>
</reference>
<dbReference type="InterPro" id="IPR011623">
    <property type="entry name" value="7TMR_DISM_rcpt_extracell_dom1"/>
</dbReference>
<keyword evidence="6" id="KW-0472">Membrane</keyword>
<feature type="transmembrane region" description="Helical" evidence="6">
    <location>
        <begin position="233"/>
        <end position="259"/>
    </location>
</feature>
<feature type="transmembrane region" description="Helical" evidence="6">
    <location>
        <begin position="265"/>
        <end position="285"/>
    </location>
</feature>
<organism evidence="8 9">
    <name type="scientific">Variovorax boronicumulans</name>
    <dbReference type="NCBI Taxonomy" id="436515"/>
    <lineage>
        <taxon>Bacteria</taxon>
        <taxon>Pseudomonadati</taxon>
        <taxon>Pseudomonadota</taxon>
        <taxon>Betaproteobacteria</taxon>
        <taxon>Burkholderiales</taxon>
        <taxon>Comamonadaceae</taxon>
        <taxon>Variovorax</taxon>
    </lineage>
</organism>
<dbReference type="CDD" id="cd16917">
    <property type="entry name" value="HATPase_UhpB-NarQ-NarX-like"/>
    <property type="match status" value="1"/>
</dbReference>
<feature type="transmembrane region" description="Helical" evidence="6">
    <location>
        <begin position="383"/>
        <end position="403"/>
    </location>
</feature>
<dbReference type="Proteomes" id="UP000217154">
    <property type="component" value="Chromosome"/>
</dbReference>
<feature type="transmembrane region" description="Helical" evidence="6">
    <location>
        <begin position="320"/>
        <end position="342"/>
    </location>
</feature>
<feature type="domain" description="Histidine kinase/HSP90-like ATPase" evidence="7">
    <location>
        <begin position="548"/>
        <end position="645"/>
    </location>
</feature>
<keyword evidence="5" id="KW-0902">Two-component regulatory system</keyword>
<name>A0A250DJ88_9BURK</name>
<dbReference type="KEGG" id="vbo:CKY39_15325"/>
<evidence type="ECO:0000256" key="5">
    <source>
        <dbReference type="ARBA" id="ARBA00023012"/>
    </source>
</evidence>
<feature type="transmembrane region" description="Helical" evidence="6">
    <location>
        <begin position="354"/>
        <end position="377"/>
    </location>
</feature>
<dbReference type="Gene3D" id="3.30.565.10">
    <property type="entry name" value="Histidine kinase-like ATPase, C-terminal domain"/>
    <property type="match status" value="1"/>
</dbReference>
<dbReference type="InterPro" id="IPR050482">
    <property type="entry name" value="Sensor_HK_TwoCompSys"/>
</dbReference>
<dbReference type="InterPro" id="IPR008979">
    <property type="entry name" value="Galactose-bd-like_sf"/>
</dbReference>
<keyword evidence="3" id="KW-0808">Transferase</keyword>
<dbReference type="Pfam" id="PF02518">
    <property type="entry name" value="HATPase_c"/>
    <property type="match status" value="1"/>
</dbReference>
<keyword evidence="6" id="KW-0812">Transmembrane</keyword>
<sequence>MPHQEHLPQAHRFLAHARRFRSAFAWLAGLSLWWLFAHTAWAAEACAPHIDSVRAVRATAGAGPEAPPPIDGWQPVTLPDHWATRWPGFEGIVWYRIDWQRPCAGRDDAPQLGVAFDYLSMAGAISLNDNLLWRDASLVEPLSRSWNTPRVFFLPAAALNPGTNTLWVQVVGGSMYGSGLGRVVLGPAVEAVAYHDERRLFARVLPAVNLVISITLGCFFLVLWLMRRQEVAYGWYALSAIAWLVFASNTVVSTLPWPFASTDAWSRWITAWMVLYVSCFCMFMWHFGGQRFPRLSRALWAAAALAVAAIALLAQPALSVATLAVFIVYSLLFMAVCVQFILRALDTKKTEHLLLALCAFGFLVAAVHDALMILRVIDDRFGYTVVTAPLIMIGMSLILAGGFTRSLRRVESFNDDLAREVRGARTELADTLSREHRLELDNVRLHERLSVAHDLHDGLGSSLVRSIALVEQSGEALQRPQYLSMFKSLRDDLRQIIDTHSGGAAPVAATPTQWLAPMRHRFGRLFEEMGVRSHWQTPAAWPCALSARQVLGLTRLLEEALANVVKHSRARTLRVQLLADGEAGVLLSVEDDGVGFDAVTVASSIGGLGLRSMQARMARIGGTLQIDADDSGTRLAARVQAPVAGAGSS</sequence>
<evidence type="ECO:0000256" key="1">
    <source>
        <dbReference type="ARBA" id="ARBA00000085"/>
    </source>
</evidence>
<evidence type="ECO:0000313" key="9">
    <source>
        <dbReference type="Proteomes" id="UP000217154"/>
    </source>
</evidence>
<evidence type="ECO:0000256" key="6">
    <source>
        <dbReference type="SAM" id="Phobius"/>
    </source>
</evidence>
<dbReference type="Gene3D" id="1.20.5.1930">
    <property type="match status" value="1"/>
</dbReference>
<comment type="catalytic activity">
    <reaction evidence="1">
        <text>ATP + protein L-histidine = ADP + protein N-phospho-L-histidine.</text>
        <dbReference type="EC" id="2.7.13.3"/>
    </reaction>
</comment>
<evidence type="ECO:0000256" key="2">
    <source>
        <dbReference type="ARBA" id="ARBA00012438"/>
    </source>
</evidence>
<dbReference type="EMBL" id="CP023284">
    <property type="protein sequence ID" value="ATA54435.1"/>
    <property type="molecule type" value="Genomic_DNA"/>
</dbReference>
<dbReference type="AlphaFoldDB" id="A0A250DJ88"/>
<proteinExistence type="predicted"/>
<keyword evidence="4 8" id="KW-0418">Kinase</keyword>
<dbReference type="PANTHER" id="PTHR24421">
    <property type="entry name" value="NITRATE/NITRITE SENSOR PROTEIN NARX-RELATED"/>
    <property type="match status" value="1"/>
</dbReference>
<dbReference type="GO" id="GO:0000160">
    <property type="term" value="P:phosphorelay signal transduction system"/>
    <property type="evidence" value="ECO:0007669"/>
    <property type="project" value="UniProtKB-KW"/>
</dbReference>
<gene>
    <name evidence="8" type="ORF">CKY39_15325</name>
</gene>
<feature type="transmembrane region" description="Helical" evidence="6">
    <location>
        <begin position="297"/>
        <end position="314"/>
    </location>
</feature>
<dbReference type="Pfam" id="PF07695">
    <property type="entry name" value="7TMR-DISM_7TM"/>
    <property type="match status" value="1"/>
</dbReference>
<feature type="transmembrane region" description="Helical" evidence="6">
    <location>
        <begin position="204"/>
        <end position="226"/>
    </location>
</feature>
<dbReference type="SUPFAM" id="SSF49785">
    <property type="entry name" value="Galactose-binding domain-like"/>
    <property type="match status" value="1"/>
</dbReference>
<evidence type="ECO:0000256" key="3">
    <source>
        <dbReference type="ARBA" id="ARBA00022679"/>
    </source>
</evidence>
<evidence type="ECO:0000259" key="7">
    <source>
        <dbReference type="SMART" id="SM00387"/>
    </source>
</evidence>
<dbReference type="EC" id="2.7.13.3" evidence="2"/>
<dbReference type="SMART" id="SM00387">
    <property type="entry name" value="HATPase_c"/>
    <property type="match status" value="1"/>
</dbReference>
<dbReference type="SUPFAM" id="SSF55874">
    <property type="entry name" value="ATPase domain of HSP90 chaperone/DNA topoisomerase II/histidine kinase"/>
    <property type="match status" value="1"/>
</dbReference>
<dbReference type="PANTHER" id="PTHR24421:SF10">
    <property type="entry name" value="NITRATE_NITRITE SENSOR PROTEIN NARQ"/>
    <property type="match status" value="1"/>
</dbReference>
<keyword evidence="6" id="KW-1133">Transmembrane helix</keyword>
<protein>
    <recommendedName>
        <fullName evidence="2">histidine kinase</fullName>
        <ecNumber evidence="2">2.7.13.3</ecNumber>
    </recommendedName>
</protein>
<dbReference type="GO" id="GO:0004673">
    <property type="term" value="F:protein histidine kinase activity"/>
    <property type="evidence" value="ECO:0007669"/>
    <property type="project" value="UniProtKB-EC"/>
</dbReference>
<evidence type="ECO:0000313" key="8">
    <source>
        <dbReference type="EMBL" id="ATA54435.1"/>
    </source>
</evidence>
<dbReference type="InterPro" id="IPR036890">
    <property type="entry name" value="HATPase_C_sf"/>
</dbReference>
<accession>A0A250DJ88</accession>
<dbReference type="InterPro" id="IPR003594">
    <property type="entry name" value="HATPase_dom"/>
</dbReference>
<evidence type="ECO:0000256" key="4">
    <source>
        <dbReference type="ARBA" id="ARBA00022777"/>
    </source>
</evidence>